<gene>
    <name evidence="2" type="ORF">I595_2733</name>
</gene>
<keyword evidence="1" id="KW-0732">Signal</keyword>
<feature type="signal peptide" evidence="1">
    <location>
        <begin position="1"/>
        <end position="16"/>
    </location>
</feature>
<dbReference type="EMBL" id="LDJX01000005">
    <property type="protein sequence ID" value="KPM31466.1"/>
    <property type="molecule type" value="Genomic_DNA"/>
</dbReference>
<dbReference type="AlphaFoldDB" id="A0A0P7AI80"/>
<name>A0A0P7AI80_9FLAO</name>
<proteinExistence type="predicted"/>
<evidence type="ECO:0008006" key="4">
    <source>
        <dbReference type="Google" id="ProtNLM"/>
    </source>
</evidence>
<dbReference type="STRING" id="1300341.I595_2733"/>
<evidence type="ECO:0000313" key="2">
    <source>
        <dbReference type="EMBL" id="KPM31466.1"/>
    </source>
</evidence>
<dbReference type="PROSITE" id="PS51257">
    <property type="entry name" value="PROKAR_LIPOPROTEIN"/>
    <property type="match status" value="1"/>
</dbReference>
<dbReference type="RefSeq" id="WP_262485539.1">
    <property type="nucleotide sequence ID" value="NZ_LDJX01000005.1"/>
</dbReference>
<reference evidence="2 3" key="1">
    <citation type="submission" date="2015-09" db="EMBL/GenBank/DDBJ databases">
        <title>Genome sequence of the marine flavobacterium Croceitalea dokdonensis DOKDO 023 that contains proton- and sodium-pumping rhodopsins.</title>
        <authorList>
            <person name="Kwon S.-K."/>
            <person name="Lee H.K."/>
            <person name="Kwak M.-J."/>
            <person name="Kim J.F."/>
        </authorList>
    </citation>
    <scope>NUCLEOTIDE SEQUENCE [LARGE SCALE GENOMIC DNA]</scope>
    <source>
        <strain evidence="2 3">DOKDO 023</strain>
    </source>
</reference>
<keyword evidence="3" id="KW-1185">Reference proteome</keyword>
<accession>A0A0P7AI80</accession>
<evidence type="ECO:0000256" key="1">
    <source>
        <dbReference type="SAM" id="SignalP"/>
    </source>
</evidence>
<dbReference type="Proteomes" id="UP000050280">
    <property type="component" value="Unassembled WGS sequence"/>
</dbReference>
<feature type="chain" id="PRO_5006134859" description="Secreted protein" evidence="1">
    <location>
        <begin position="17"/>
        <end position="44"/>
    </location>
</feature>
<sequence length="44" mass="4799">MKIILLLITVAFSSLAVGSCTNDEGEQEVEFLDPTEEQNMANTP</sequence>
<protein>
    <recommendedName>
        <fullName evidence="4">Secreted protein</fullName>
    </recommendedName>
</protein>
<evidence type="ECO:0000313" key="3">
    <source>
        <dbReference type="Proteomes" id="UP000050280"/>
    </source>
</evidence>
<organism evidence="2 3">
    <name type="scientific">Croceitalea dokdonensis DOKDO 023</name>
    <dbReference type="NCBI Taxonomy" id="1300341"/>
    <lineage>
        <taxon>Bacteria</taxon>
        <taxon>Pseudomonadati</taxon>
        <taxon>Bacteroidota</taxon>
        <taxon>Flavobacteriia</taxon>
        <taxon>Flavobacteriales</taxon>
        <taxon>Flavobacteriaceae</taxon>
        <taxon>Croceitalea</taxon>
    </lineage>
</organism>
<comment type="caution">
    <text evidence="2">The sequence shown here is derived from an EMBL/GenBank/DDBJ whole genome shotgun (WGS) entry which is preliminary data.</text>
</comment>